<feature type="transmembrane region" description="Helical" evidence="4">
    <location>
        <begin position="157"/>
        <end position="176"/>
    </location>
</feature>
<evidence type="ECO:0000256" key="1">
    <source>
        <dbReference type="ARBA" id="ARBA00022500"/>
    </source>
</evidence>
<dbReference type="GO" id="GO:0006935">
    <property type="term" value="P:chemotaxis"/>
    <property type="evidence" value="ECO:0007669"/>
    <property type="project" value="UniProtKB-KW"/>
</dbReference>
<feature type="transmembrane region" description="Helical" evidence="4">
    <location>
        <begin position="73"/>
        <end position="93"/>
    </location>
</feature>
<dbReference type="AlphaFoldDB" id="A0A841R8C1"/>
<proteinExistence type="inferred from homology"/>
<dbReference type="PANTHER" id="PTHR43531">
    <property type="entry name" value="PROTEIN ICFG"/>
    <property type="match status" value="1"/>
</dbReference>
<keyword evidence="4" id="KW-0812">Transmembrane</keyword>
<protein>
    <submittedName>
        <fullName evidence="6">Methyl-accepting chemotaxis protein</fullName>
    </submittedName>
</protein>
<dbReference type="GO" id="GO:0007165">
    <property type="term" value="P:signal transduction"/>
    <property type="evidence" value="ECO:0007669"/>
    <property type="project" value="UniProtKB-KW"/>
</dbReference>
<feature type="domain" description="Methyl-accepting transducer" evidence="5">
    <location>
        <begin position="251"/>
        <end position="473"/>
    </location>
</feature>
<feature type="transmembrane region" description="Helical" evidence="4">
    <location>
        <begin position="99"/>
        <end position="120"/>
    </location>
</feature>
<dbReference type="InterPro" id="IPR004090">
    <property type="entry name" value="Chemotax_Me-accpt_rcpt"/>
</dbReference>
<dbReference type="GO" id="GO:0016020">
    <property type="term" value="C:membrane"/>
    <property type="evidence" value="ECO:0007669"/>
    <property type="project" value="InterPro"/>
</dbReference>
<dbReference type="SMART" id="SM00283">
    <property type="entry name" value="MA"/>
    <property type="match status" value="1"/>
</dbReference>
<reference evidence="6 7" key="1">
    <citation type="submission" date="2020-08" db="EMBL/GenBank/DDBJ databases">
        <title>Genomic Encyclopedia of Type Strains, Phase IV (KMG-IV): sequencing the most valuable type-strain genomes for metagenomic binning, comparative biology and taxonomic classification.</title>
        <authorList>
            <person name="Goeker M."/>
        </authorList>
    </citation>
    <scope>NUCLEOTIDE SEQUENCE [LARGE SCALE GENOMIC DNA]</scope>
    <source>
        <strain evidence="6 7">DSM 2461</strain>
    </source>
</reference>
<dbReference type="InterPro" id="IPR004089">
    <property type="entry name" value="MCPsignal_dom"/>
</dbReference>
<dbReference type="Gene3D" id="1.10.287.950">
    <property type="entry name" value="Methyl-accepting chemotaxis protein"/>
    <property type="match status" value="1"/>
</dbReference>
<name>A0A841R8C1_9SPIO</name>
<dbReference type="PROSITE" id="PS50111">
    <property type="entry name" value="CHEMOTAXIS_TRANSDUC_2"/>
    <property type="match status" value="1"/>
</dbReference>
<evidence type="ECO:0000256" key="4">
    <source>
        <dbReference type="SAM" id="Phobius"/>
    </source>
</evidence>
<keyword evidence="4" id="KW-0472">Membrane</keyword>
<keyword evidence="4" id="KW-1133">Transmembrane helix</keyword>
<evidence type="ECO:0000256" key="2">
    <source>
        <dbReference type="ARBA" id="ARBA00029447"/>
    </source>
</evidence>
<dbReference type="Pfam" id="PF00015">
    <property type="entry name" value="MCPsignal"/>
    <property type="match status" value="1"/>
</dbReference>
<dbReference type="PANTHER" id="PTHR43531:SF11">
    <property type="entry name" value="METHYL-ACCEPTING CHEMOTAXIS PROTEIN 3"/>
    <property type="match status" value="1"/>
</dbReference>
<dbReference type="PRINTS" id="PR00260">
    <property type="entry name" value="CHEMTRNSDUCR"/>
</dbReference>
<evidence type="ECO:0000256" key="3">
    <source>
        <dbReference type="PROSITE-ProRule" id="PRU00284"/>
    </source>
</evidence>
<feature type="transmembrane region" description="Helical" evidence="4">
    <location>
        <begin position="47"/>
        <end position="66"/>
    </location>
</feature>
<keyword evidence="7" id="KW-1185">Reference proteome</keyword>
<dbReference type="RefSeq" id="WP_184744678.1">
    <property type="nucleotide sequence ID" value="NZ_JACHGJ010000002.1"/>
</dbReference>
<comment type="caution">
    <text evidence="6">The sequence shown here is derived from an EMBL/GenBank/DDBJ whole genome shotgun (WGS) entry which is preliminary data.</text>
</comment>
<dbReference type="GO" id="GO:0004888">
    <property type="term" value="F:transmembrane signaling receptor activity"/>
    <property type="evidence" value="ECO:0007669"/>
    <property type="project" value="InterPro"/>
</dbReference>
<evidence type="ECO:0000259" key="5">
    <source>
        <dbReference type="PROSITE" id="PS50111"/>
    </source>
</evidence>
<dbReference type="SUPFAM" id="SSF58104">
    <property type="entry name" value="Methyl-accepting chemotaxis protein (MCP) signaling domain"/>
    <property type="match status" value="1"/>
</dbReference>
<feature type="transmembrane region" description="Helical" evidence="4">
    <location>
        <begin position="127"/>
        <end position="151"/>
    </location>
</feature>
<comment type="similarity">
    <text evidence="2">Belongs to the methyl-accepting chemotaxis (MCP) protein family.</text>
</comment>
<keyword evidence="1" id="KW-0145">Chemotaxis</keyword>
<organism evidence="6 7">
    <name type="scientific">Spirochaeta isovalerica</name>
    <dbReference type="NCBI Taxonomy" id="150"/>
    <lineage>
        <taxon>Bacteria</taxon>
        <taxon>Pseudomonadati</taxon>
        <taxon>Spirochaetota</taxon>
        <taxon>Spirochaetia</taxon>
        <taxon>Spirochaetales</taxon>
        <taxon>Spirochaetaceae</taxon>
        <taxon>Spirochaeta</taxon>
    </lineage>
</organism>
<keyword evidence="3" id="KW-0807">Transducer</keyword>
<feature type="transmembrane region" description="Helical" evidence="4">
    <location>
        <begin position="21"/>
        <end position="41"/>
    </location>
</feature>
<dbReference type="Proteomes" id="UP000587760">
    <property type="component" value="Unassembled WGS sequence"/>
</dbReference>
<sequence length="536" mass="58270">MSIKLKAYSDSSYEIKLKAPVAAILESVVAILLLPLSIVQFASRQPVQGAAILFLAGIFLFSLVLLFKGRYDFSVRLLLLAASIVMFLNQVFLQGYNNALVFPQYALLHLTVLVLVAFLIRQTRVFITYLIASAITFWGYIFFVVFSGQAATVDFPLLSQIDIAGFTYIICVLVLFQIKRIFNSVSDDAQRQFALSEENRQQLSRIMKEAADQLNNTRGLKAEVESTQSATSRIGGLVEGIQGLTSEQRDIFESMVSSLSQLEESMSLLSQRAEEQSANVTQSAAAIEEMVASIGNVSKVIESRNSSVESLMSSSVNGAQMIKQTETSFRDVVERIGGIREITGLISSIAAQTNLLAMNAAIEAAHAGDTGRGFAVVADEIRKLAENSSANAKDIADNLKELIGSIEATGTQVSQTEVSFSEIQNEVTQVSNAMKEIASSTRELDNGSDEILRATTSLSELTTNVMESVRVADRDILTISGKISEGRETSRKLNSEADDIVKESSSIVQASSQILEMAKSLTEQSESLNSQIGKEP</sequence>
<dbReference type="EMBL" id="JACHGJ010000002">
    <property type="protein sequence ID" value="MBB6479437.1"/>
    <property type="molecule type" value="Genomic_DNA"/>
</dbReference>
<accession>A0A841R8C1</accession>
<dbReference type="InterPro" id="IPR051310">
    <property type="entry name" value="MCP_chemotaxis"/>
</dbReference>
<gene>
    <name evidence="6" type="ORF">HNR50_001095</name>
</gene>
<evidence type="ECO:0000313" key="6">
    <source>
        <dbReference type="EMBL" id="MBB6479437.1"/>
    </source>
</evidence>
<evidence type="ECO:0000313" key="7">
    <source>
        <dbReference type="Proteomes" id="UP000587760"/>
    </source>
</evidence>